<proteinExistence type="predicted"/>
<sequence>MQFSLMRLSVPYLPINRTPNTLPLPILGYMVECTQFQPNIARSNYGVSFLKNTRPSFGFVSSFKGLHSFRALHTSVETGETCVVEECHGQKLSADSSEEQTLTAEIWLDSYFNYEESSADEDYKERERRRKIGLANKGRVPWNKGKKHRAETRERIRQRTKEALRDPKVRKKMSECPRTLSNQTKARIRSSLRRLWGQRLKWKRSREKFLLSWAESIAKAAKQGGGDQQELEWDSYDKIKKEIALQQLQWAADKAKAKQMAQIRAQTAAQARAAKMAILAQKRKERELKAKVRGEIKRKTRKKSKEEKEELAVAQELKLKERLTKIHKKISINGQVTSQDHRAWEKLDLEFMKGEQIQKEVSLADQIRAAKNKRAEFAAREALATSSSIYSSSERSIG</sequence>
<gene>
    <name evidence="3" type="ORF">F0562_008998</name>
</gene>
<dbReference type="OrthoDB" id="6013at2759"/>
<accession>A0A5J5A7A2</accession>
<feature type="domain" description="Nuclease associated modular" evidence="2">
    <location>
        <begin position="127"/>
        <end position="157"/>
    </location>
</feature>
<organism evidence="3 4">
    <name type="scientific">Nyssa sinensis</name>
    <dbReference type="NCBI Taxonomy" id="561372"/>
    <lineage>
        <taxon>Eukaryota</taxon>
        <taxon>Viridiplantae</taxon>
        <taxon>Streptophyta</taxon>
        <taxon>Embryophyta</taxon>
        <taxon>Tracheophyta</taxon>
        <taxon>Spermatophyta</taxon>
        <taxon>Magnoliopsida</taxon>
        <taxon>eudicotyledons</taxon>
        <taxon>Gunneridae</taxon>
        <taxon>Pentapetalae</taxon>
        <taxon>asterids</taxon>
        <taxon>Cornales</taxon>
        <taxon>Nyssaceae</taxon>
        <taxon>Nyssa</taxon>
    </lineage>
</organism>
<name>A0A5J5A7A2_9ASTE</name>
<evidence type="ECO:0000256" key="1">
    <source>
        <dbReference type="SAM" id="Coils"/>
    </source>
</evidence>
<protein>
    <recommendedName>
        <fullName evidence="2">Nuclease associated modular domain-containing protein</fullName>
    </recommendedName>
</protein>
<dbReference type="Proteomes" id="UP000325577">
    <property type="component" value="Linkage Group LG3"/>
</dbReference>
<reference evidence="3 4" key="1">
    <citation type="submission" date="2019-09" db="EMBL/GenBank/DDBJ databases">
        <title>A chromosome-level genome assembly of the Chinese tupelo Nyssa sinensis.</title>
        <authorList>
            <person name="Yang X."/>
            <person name="Kang M."/>
            <person name="Yang Y."/>
            <person name="Xiong H."/>
            <person name="Wang M."/>
            <person name="Zhang Z."/>
            <person name="Wang Z."/>
            <person name="Wu H."/>
            <person name="Ma T."/>
            <person name="Liu J."/>
            <person name="Xi Z."/>
        </authorList>
    </citation>
    <scope>NUCLEOTIDE SEQUENCE [LARGE SCALE GENOMIC DNA]</scope>
    <source>
        <strain evidence="3">J267</strain>
        <tissue evidence="3">Leaf</tissue>
    </source>
</reference>
<dbReference type="InterPro" id="IPR003611">
    <property type="entry name" value="NUMOD3"/>
</dbReference>
<keyword evidence="4" id="KW-1185">Reference proteome</keyword>
<evidence type="ECO:0000259" key="2">
    <source>
        <dbReference type="Pfam" id="PF07460"/>
    </source>
</evidence>
<evidence type="ECO:0000313" key="3">
    <source>
        <dbReference type="EMBL" id="KAA8526773.1"/>
    </source>
</evidence>
<keyword evidence="1" id="KW-0175">Coiled coil</keyword>
<dbReference type="GO" id="GO:0003677">
    <property type="term" value="F:DNA binding"/>
    <property type="evidence" value="ECO:0007669"/>
    <property type="project" value="InterPro"/>
</dbReference>
<dbReference type="Pfam" id="PF07460">
    <property type="entry name" value="NUMOD3"/>
    <property type="match status" value="1"/>
</dbReference>
<dbReference type="AlphaFoldDB" id="A0A5J5A7A2"/>
<evidence type="ECO:0000313" key="4">
    <source>
        <dbReference type="Proteomes" id="UP000325577"/>
    </source>
</evidence>
<dbReference type="PANTHER" id="PTHR34199">
    <property type="entry name" value="NUMOD3 MOTIF FAMILY PROTEIN, EXPRESSED"/>
    <property type="match status" value="1"/>
</dbReference>
<dbReference type="PANTHER" id="PTHR34199:SF1">
    <property type="entry name" value="HISTONE-LYSINE N-METHYLTRANSFERASE, H3 LYSINE-79 SPECIFIC-LIKE PROTEIN"/>
    <property type="match status" value="1"/>
</dbReference>
<dbReference type="EMBL" id="CM018046">
    <property type="protein sequence ID" value="KAA8526773.1"/>
    <property type="molecule type" value="Genomic_DNA"/>
</dbReference>
<feature type="coiled-coil region" evidence="1">
    <location>
        <begin position="289"/>
        <end position="317"/>
    </location>
</feature>